<dbReference type="Proteomes" id="UP000694395">
    <property type="component" value="Chromosome 19"/>
</dbReference>
<evidence type="ECO:0000313" key="1">
    <source>
        <dbReference type="Ensembl" id="ENSOMYP00000033716.2"/>
    </source>
</evidence>
<name>A0A8C7Q8G0_ONCMY</name>
<protein>
    <submittedName>
        <fullName evidence="1">Uncharacterized protein</fullName>
    </submittedName>
</protein>
<accession>A0A8C7Q8G0</accession>
<keyword evidence="2" id="KW-1185">Reference proteome</keyword>
<organism evidence="1 2">
    <name type="scientific">Oncorhynchus mykiss</name>
    <name type="common">Rainbow trout</name>
    <name type="synonym">Salmo gairdneri</name>
    <dbReference type="NCBI Taxonomy" id="8022"/>
    <lineage>
        <taxon>Eukaryota</taxon>
        <taxon>Metazoa</taxon>
        <taxon>Chordata</taxon>
        <taxon>Craniata</taxon>
        <taxon>Vertebrata</taxon>
        <taxon>Euteleostomi</taxon>
        <taxon>Actinopterygii</taxon>
        <taxon>Neopterygii</taxon>
        <taxon>Teleostei</taxon>
        <taxon>Protacanthopterygii</taxon>
        <taxon>Salmoniformes</taxon>
        <taxon>Salmonidae</taxon>
        <taxon>Salmoninae</taxon>
        <taxon>Oncorhynchus</taxon>
    </lineage>
</organism>
<dbReference type="AlphaFoldDB" id="A0A8C7Q8G0"/>
<dbReference type="GeneTree" id="ENSGT01030000234906"/>
<evidence type="ECO:0000313" key="2">
    <source>
        <dbReference type="Proteomes" id="UP000694395"/>
    </source>
</evidence>
<reference evidence="1" key="2">
    <citation type="submission" date="2025-08" db="UniProtKB">
        <authorList>
            <consortium name="Ensembl"/>
        </authorList>
    </citation>
    <scope>IDENTIFICATION</scope>
</reference>
<dbReference type="Ensembl" id="ENSOMYT00000036785.2">
    <property type="protein sequence ID" value="ENSOMYP00000033716.2"/>
    <property type="gene ID" value="ENSOMYG00000015733.2"/>
</dbReference>
<proteinExistence type="predicted"/>
<sequence>RASSQYLMSSETKLTMLVMKLSLTITCLIFFQSLVSSPSSKQIDSKASLTVGGGLVMLTQQGWKRGAKGLCFRAEVFRYLNSIEERGHFGSLKTC</sequence>
<reference evidence="1" key="3">
    <citation type="submission" date="2025-09" db="UniProtKB">
        <authorList>
            <consortium name="Ensembl"/>
        </authorList>
    </citation>
    <scope>IDENTIFICATION</scope>
</reference>
<reference evidence="1" key="1">
    <citation type="submission" date="2020-07" db="EMBL/GenBank/DDBJ databases">
        <title>A long reads based de novo assembly of the rainbow trout Arlee double haploid line genome.</title>
        <authorList>
            <person name="Gao G."/>
            <person name="Palti Y."/>
        </authorList>
    </citation>
    <scope>NUCLEOTIDE SEQUENCE [LARGE SCALE GENOMIC DNA]</scope>
</reference>